<evidence type="ECO:0000313" key="12">
    <source>
        <dbReference type="EMBL" id="KAL3848346.1"/>
    </source>
</evidence>
<keyword evidence="6" id="KW-0805">Transcription regulation</keyword>
<keyword evidence="8" id="KW-0804">Transcription</keyword>
<keyword evidence="5" id="KW-0862">Zinc</keyword>
<evidence type="ECO:0000259" key="11">
    <source>
        <dbReference type="PROSITE" id="PS50157"/>
    </source>
</evidence>
<evidence type="ECO:0000256" key="10">
    <source>
        <dbReference type="PROSITE-ProRule" id="PRU00042"/>
    </source>
</evidence>
<dbReference type="PROSITE" id="PS00028">
    <property type="entry name" value="ZINC_FINGER_C2H2_1"/>
    <property type="match status" value="9"/>
</dbReference>
<dbReference type="EMBL" id="JBJQND010000016">
    <property type="protein sequence ID" value="KAL3848346.1"/>
    <property type="molecule type" value="Genomic_DNA"/>
</dbReference>
<evidence type="ECO:0000256" key="1">
    <source>
        <dbReference type="ARBA" id="ARBA00004123"/>
    </source>
</evidence>
<dbReference type="PANTHER" id="PTHR24384">
    <property type="entry name" value="FINGER PUTATIVE TRANSCRIPTION FACTOR FAMILY-RELATED"/>
    <property type="match status" value="1"/>
</dbReference>
<evidence type="ECO:0000256" key="2">
    <source>
        <dbReference type="ARBA" id="ARBA00022723"/>
    </source>
</evidence>
<gene>
    <name evidence="12" type="ORF">ACJMK2_019214</name>
</gene>
<name>A0ABD3UFP9_SINWO</name>
<dbReference type="PROSITE" id="PS50157">
    <property type="entry name" value="ZINC_FINGER_C2H2_2"/>
    <property type="match status" value="8"/>
</dbReference>
<evidence type="ECO:0000256" key="3">
    <source>
        <dbReference type="ARBA" id="ARBA00022737"/>
    </source>
</evidence>
<feature type="domain" description="C2H2-type" evidence="11">
    <location>
        <begin position="650"/>
        <end position="673"/>
    </location>
</feature>
<proteinExistence type="predicted"/>
<evidence type="ECO:0000256" key="4">
    <source>
        <dbReference type="ARBA" id="ARBA00022771"/>
    </source>
</evidence>
<dbReference type="GO" id="GO:0003677">
    <property type="term" value="F:DNA binding"/>
    <property type="evidence" value="ECO:0007669"/>
    <property type="project" value="UniProtKB-KW"/>
</dbReference>
<keyword evidence="13" id="KW-1185">Reference proteome</keyword>
<protein>
    <recommendedName>
        <fullName evidence="11">C2H2-type domain-containing protein</fullName>
    </recommendedName>
</protein>
<accession>A0ABD3UFP9</accession>
<reference evidence="12 13" key="1">
    <citation type="submission" date="2024-11" db="EMBL/GenBank/DDBJ databases">
        <title>Chromosome-level genome assembly of the freshwater bivalve Anodonta woodiana.</title>
        <authorList>
            <person name="Chen X."/>
        </authorList>
    </citation>
    <scope>NUCLEOTIDE SEQUENCE [LARGE SCALE GENOMIC DNA]</scope>
    <source>
        <strain evidence="12">MN2024</strain>
        <tissue evidence="12">Gills</tissue>
    </source>
</reference>
<keyword evidence="2" id="KW-0479">Metal-binding</keyword>
<evidence type="ECO:0000256" key="8">
    <source>
        <dbReference type="ARBA" id="ARBA00023163"/>
    </source>
</evidence>
<feature type="domain" description="C2H2-type" evidence="11">
    <location>
        <begin position="484"/>
        <end position="511"/>
    </location>
</feature>
<dbReference type="GO" id="GO:0008270">
    <property type="term" value="F:zinc ion binding"/>
    <property type="evidence" value="ECO:0007669"/>
    <property type="project" value="UniProtKB-KW"/>
</dbReference>
<evidence type="ECO:0000256" key="6">
    <source>
        <dbReference type="ARBA" id="ARBA00023015"/>
    </source>
</evidence>
<feature type="domain" description="C2H2-type" evidence="11">
    <location>
        <begin position="621"/>
        <end position="649"/>
    </location>
</feature>
<dbReference type="AlphaFoldDB" id="A0ABD3UFP9"/>
<dbReference type="InterPro" id="IPR036236">
    <property type="entry name" value="Znf_C2H2_sf"/>
</dbReference>
<keyword evidence="4 10" id="KW-0863">Zinc-finger</keyword>
<dbReference type="Pfam" id="PF00096">
    <property type="entry name" value="zf-C2H2"/>
    <property type="match status" value="2"/>
</dbReference>
<dbReference type="Gene3D" id="3.30.160.60">
    <property type="entry name" value="Classic Zinc Finger"/>
    <property type="match status" value="4"/>
</dbReference>
<sequence length="896" mass="102060">MKNMNIEHFNLSLPINFLRKAIDVAESSLKQQCKWLGYSTQCSDKGTYRVSTLKTHVTRKECEDEHLLVIAINAVLLEYSDNGYTTEFIKIESNDADIKENYGNEVGFSSNKTFTGTPDTEMGYTIKSKSVSASNRVSNESSSNSMASNIIDETTVCHKADNILTVSETMTNSILPLNNENFEPQKVPKKRGRKKKLTSVPISAEIKAEFLQEAEGKRYSLRGVKLCREIMEAEKGIYGRHSNESKDNEKETIVKTENVSVQPNNESATQEKIETACDIQDEDYLPDLDEYPEMDNDKDFVSEQHYKSRRGCRKSKLLKLVESKDLSMRKRQKIDLGDVPKFERRKRNNLRTAECDICHKRFCDYTGVDEHVRKFHKNNNKFESYLEVLKDLKVMKCNTCGLPFQDRYLLQGHEDREHIKNVVMVCNQCGKKYKNLTSLRNHVRAVHILHGVKGHLCHLCPAKFKWSSTLKQHIEEIHEGKMHAECKICAKKFFRPAQLKRHERIHGLDESKRLFCSQCTKSFLFECNLQRHMQVVHEPQTEKFHCSYCGKGFHQKNSMIAHVQLLHFNLFPFTCKMCKGMFPRSKMLKDHMVLAHKQINYEVTDNPKERFKYNRTTEDLFYCSYCCSSFHYKAKLIDHVHTAHADAFPYKCVSCTQGFLEVGFLMNHRKKAHGVAEVDGVIEEKMERSGVPIEEQIIRVVDGKSNPDGRIICLQNSHSEETHEATQTVASNISGQIVVTQEQPLEASGSGQVLSADDVQYVTEIESEGGITLSESVTAAASLLVEVASGNNTYHYYIQATDSLEVNDGSTNVAQDIANLLIAAEQSIHQGRQGIEHSTVTLDGSEPQIVEEESANFDMASGHYQVIEMVTEDAKEVQVKEVSTEYEQVSLDSEHI</sequence>
<dbReference type="InterPro" id="IPR050752">
    <property type="entry name" value="C2H2-ZF_domain"/>
</dbReference>
<comment type="subcellular location">
    <subcellularLocation>
        <location evidence="1">Nucleus</location>
    </subcellularLocation>
</comment>
<dbReference type="InterPro" id="IPR013087">
    <property type="entry name" value="Znf_C2H2_type"/>
</dbReference>
<keyword evidence="7" id="KW-0238">DNA-binding</keyword>
<dbReference type="SUPFAM" id="SSF57667">
    <property type="entry name" value="beta-beta-alpha zinc fingers"/>
    <property type="match status" value="5"/>
</dbReference>
<feature type="domain" description="C2H2-type" evidence="11">
    <location>
        <begin position="424"/>
        <end position="447"/>
    </location>
</feature>
<organism evidence="12 13">
    <name type="scientific">Sinanodonta woodiana</name>
    <name type="common">Chinese pond mussel</name>
    <name type="synonym">Anodonta woodiana</name>
    <dbReference type="NCBI Taxonomy" id="1069815"/>
    <lineage>
        <taxon>Eukaryota</taxon>
        <taxon>Metazoa</taxon>
        <taxon>Spiralia</taxon>
        <taxon>Lophotrochozoa</taxon>
        <taxon>Mollusca</taxon>
        <taxon>Bivalvia</taxon>
        <taxon>Autobranchia</taxon>
        <taxon>Heteroconchia</taxon>
        <taxon>Palaeoheterodonta</taxon>
        <taxon>Unionida</taxon>
        <taxon>Unionoidea</taxon>
        <taxon>Unionidae</taxon>
        <taxon>Unioninae</taxon>
        <taxon>Sinanodonta</taxon>
    </lineage>
</organism>
<dbReference type="PANTHER" id="PTHR24384:SF189">
    <property type="entry name" value="C2H2-TYPE DOMAIN-CONTAINING PROTEIN-RELATED"/>
    <property type="match status" value="1"/>
</dbReference>
<feature type="domain" description="C2H2-type" evidence="11">
    <location>
        <begin position="353"/>
        <end position="381"/>
    </location>
</feature>
<evidence type="ECO:0000313" key="13">
    <source>
        <dbReference type="Proteomes" id="UP001634394"/>
    </source>
</evidence>
<dbReference type="Proteomes" id="UP001634394">
    <property type="component" value="Unassembled WGS sequence"/>
</dbReference>
<dbReference type="SMART" id="SM00355">
    <property type="entry name" value="ZnF_C2H2"/>
    <property type="match status" value="10"/>
</dbReference>
<evidence type="ECO:0000256" key="9">
    <source>
        <dbReference type="ARBA" id="ARBA00023242"/>
    </source>
</evidence>
<keyword evidence="3" id="KW-0677">Repeat</keyword>
<evidence type="ECO:0000256" key="5">
    <source>
        <dbReference type="ARBA" id="ARBA00022833"/>
    </source>
</evidence>
<comment type="caution">
    <text evidence="12">The sequence shown here is derived from an EMBL/GenBank/DDBJ whole genome shotgun (WGS) entry which is preliminary data.</text>
</comment>
<feature type="domain" description="C2H2-type" evidence="11">
    <location>
        <begin position="455"/>
        <end position="483"/>
    </location>
</feature>
<feature type="domain" description="C2H2-type" evidence="11">
    <location>
        <begin position="514"/>
        <end position="542"/>
    </location>
</feature>
<dbReference type="GO" id="GO:0005634">
    <property type="term" value="C:nucleus"/>
    <property type="evidence" value="ECO:0007669"/>
    <property type="project" value="UniProtKB-SubCell"/>
</dbReference>
<feature type="domain" description="C2H2-type" evidence="11">
    <location>
        <begin position="544"/>
        <end position="572"/>
    </location>
</feature>
<evidence type="ECO:0000256" key="7">
    <source>
        <dbReference type="ARBA" id="ARBA00023125"/>
    </source>
</evidence>
<keyword evidence="9" id="KW-0539">Nucleus</keyword>